<dbReference type="AlphaFoldDB" id="A0AAV2FGX3"/>
<dbReference type="Pfam" id="PF05347">
    <property type="entry name" value="Complex1_LYR"/>
    <property type="match status" value="1"/>
</dbReference>
<organism evidence="3 4">
    <name type="scientific">Linum trigynum</name>
    <dbReference type="NCBI Taxonomy" id="586398"/>
    <lineage>
        <taxon>Eukaryota</taxon>
        <taxon>Viridiplantae</taxon>
        <taxon>Streptophyta</taxon>
        <taxon>Embryophyta</taxon>
        <taxon>Tracheophyta</taxon>
        <taxon>Spermatophyta</taxon>
        <taxon>Magnoliopsida</taxon>
        <taxon>eudicotyledons</taxon>
        <taxon>Gunneridae</taxon>
        <taxon>Pentapetalae</taxon>
        <taxon>rosids</taxon>
        <taxon>fabids</taxon>
        <taxon>Malpighiales</taxon>
        <taxon>Linaceae</taxon>
        <taxon>Linum</taxon>
    </lineage>
</organism>
<name>A0AAV2FGX3_9ROSI</name>
<sequence>MGLKKTMKPINTWPPTKSRPKRAGHLLVYSFLPPTVTLAIYDTKTLADTRPVTASESAVGDRRHSSPLSTAFQIKSEQCRLCKLHCRLNLPTTFLELSIIISIHFLFNSFGLQSIIFLGYGFVLITGWENRSCVIVTMELVVLQLYKECLRRAKFVGHQQHNTALLVEMVRQQFKKHKHETDPDKIQKLKDDAARGLINHMLYESEKMSGRKFSKSA</sequence>
<protein>
    <recommendedName>
        <fullName evidence="2">Complex 1 LYR protein domain-containing protein</fullName>
    </recommendedName>
</protein>
<evidence type="ECO:0000313" key="4">
    <source>
        <dbReference type="Proteomes" id="UP001497516"/>
    </source>
</evidence>
<feature type="transmembrane region" description="Helical" evidence="1">
    <location>
        <begin position="105"/>
        <end position="128"/>
    </location>
</feature>
<dbReference type="Proteomes" id="UP001497516">
    <property type="component" value="Chromosome 6"/>
</dbReference>
<reference evidence="3 4" key="1">
    <citation type="submission" date="2024-04" db="EMBL/GenBank/DDBJ databases">
        <authorList>
            <person name="Fracassetti M."/>
        </authorList>
    </citation>
    <scope>NUCLEOTIDE SEQUENCE [LARGE SCALE GENOMIC DNA]</scope>
</reference>
<keyword evidence="4" id="KW-1185">Reference proteome</keyword>
<dbReference type="InterPro" id="IPR008011">
    <property type="entry name" value="Complex1_LYR_dom"/>
</dbReference>
<evidence type="ECO:0000256" key="1">
    <source>
        <dbReference type="SAM" id="Phobius"/>
    </source>
</evidence>
<evidence type="ECO:0000259" key="2">
    <source>
        <dbReference type="Pfam" id="PF05347"/>
    </source>
</evidence>
<accession>A0AAV2FGX3</accession>
<feature type="domain" description="Complex 1 LYR protein" evidence="2">
    <location>
        <begin position="142"/>
        <end position="195"/>
    </location>
</feature>
<dbReference type="PANTHER" id="PTHR47579:SF3">
    <property type="entry name" value="COMPLEX 1 LYR PROTEIN DOMAIN-CONTAINING PROTEIN"/>
    <property type="match status" value="1"/>
</dbReference>
<proteinExistence type="predicted"/>
<dbReference type="CDD" id="cd20251">
    <property type="entry name" value="Complex1_LYR_SF"/>
    <property type="match status" value="1"/>
</dbReference>
<keyword evidence="1" id="KW-1133">Transmembrane helix</keyword>
<dbReference type="EMBL" id="OZ034819">
    <property type="protein sequence ID" value="CAL1397519.1"/>
    <property type="molecule type" value="Genomic_DNA"/>
</dbReference>
<keyword evidence="1" id="KW-0472">Membrane</keyword>
<gene>
    <name evidence="3" type="ORF">LTRI10_LOCUS37814</name>
</gene>
<evidence type="ECO:0000313" key="3">
    <source>
        <dbReference type="EMBL" id="CAL1397519.1"/>
    </source>
</evidence>
<dbReference type="PANTHER" id="PTHR47579">
    <property type="entry name" value="COMPLEX 1 LYR PROTEIN"/>
    <property type="match status" value="1"/>
</dbReference>
<keyword evidence="1" id="KW-0812">Transmembrane</keyword>